<dbReference type="InterPro" id="IPR001789">
    <property type="entry name" value="Sig_transdc_resp-reg_receiver"/>
</dbReference>
<evidence type="ECO:0000256" key="3">
    <source>
        <dbReference type="ARBA" id="ARBA00012438"/>
    </source>
</evidence>
<dbReference type="EC" id="2.7.13.3" evidence="3"/>
<evidence type="ECO:0000256" key="1">
    <source>
        <dbReference type="ARBA" id="ARBA00000085"/>
    </source>
</evidence>
<evidence type="ECO:0000313" key="14">
    <source>
        <dbReference type="Proteomes" id="UP001199525"/>
    </source>
</evidence>
<dbReference type="InterPro" id="IPR036097">
    <property type="entry name" value="HisK_dim/P_sf"/>
</dbReference>
<dbReference type="Gene3D" id="3.30.565.10">
    <property type="entry name" value="Histidine kinase-like ATPase, C-terminal domain"/>
    <property type="match status" value="1"/>
</dbReference>
<feature type="domain" description="HAMP" evidence="12">
    <location>
        <begin position="934"/>
        <end position="986"/>
    </location>
</feature>
<dbReference type="SMART" id="SM00387">
    <property type="entry name" value="HATPase_c"/>
    <property type="match status" value="1"/>
</dbReference>
<dbReference type="SMART" id="SM00304">
    <property type="entry name" value="HAMP"/>
    <property type="match status" value="14"/>
</dbReference>
<feature type="domain" description="HAMP" evidence="12">
    <location>
        <begin position="382"/>
        <end position="434"/>
    </location>
</feature>
<protein>
    <recommendedName>
        <fullName evidence="3">histidine kinase</fullName>
        <ecNumber evidence="3">2.7.13.3</ecNumber>
    </recommendedName>
</protein>
<dbReference type="SMART" id="SM00065">
    <property type="entry name" value="GAF"/>
    <property type="match status" value="1"/>
</dbReference>
<dbReference type="InterPro" id="IPR005467">
    <property type="entry name" value="His_kinase_dom"/>
</dbReference>
<dbReference type="CDD" id="cd16922">
    <property type="entry name" value="HATPase_EvgS-ArcB-TorS-like"/>
    <property type="match status" value="1"/>
</dbReference>
<comment type="subcellular location">
    <subcellularLocation>
        <location evidence="2">Membrane</location>
    </subcellularLocation>
</comment>
<evidence type="ECO:0000313" key="13">
    <source>
        <dbReference type="EMBL" id="MCC5601948.1"/>
    </source>
</evidence>
<feature type="modified residue" description="4-aspartylphosphate" evidence="8">
    <location>
        <position position="2010"/>
    </location>
</feature>
<feature type="domain" description="Histidine kinase" evidence="10">
    <location>
        <begin position="1535"/>
        <end position="1768"/>
    </location>
</feature>
<dbReference type="Gene3D" id="1.20.120.1530">
    <property type="match status" value="8"/>
</dbReference>
<dbReference type="SMART" id="SM00388">
    <property type="entry name" value="HisKA"/>
    <property type="match status" value="1"/>
</dbReference>
<dbReference type="Pfam" id="PF02518">
    <property type="entry name" value="HATPase_c"/>
    <property type="match status" value="1"/>
</dbReference>
<dbReference type="InterPro" id="IPR029016">
    <property type="entry name" value="GAF-like_dom_sf"/>
</dbReference>
<evidence type="ECO:0000259" key="12">
    <source>
        <dbReference type="PROSITE" id="PS50885"/>
    </source>
</evidence>
<keyword evidence="6" id="KW-0418">Kinase</keyword>
<feature type="domain" description="HAMP" evidence="12">
    <location>
        <begin position="1118"/>
        <end position="1170"/>
    </location>
</feature>
<evidence type="ECO:0000256" key="2">
    <source>
        <dbReference type="ARBA" id="ARBA00004370"/>
    </source>
</evidence>
<dbReference type="PANTHER" id="PTHR45339">
    <property type="entry name" value="HYBRID SIGNAL TRANSDUCTION HISTIDINE KINASE J"/>
    <property type="match status" value="1"/>
</dbReference>
<feature type="domain" description="HAMP" evidence="12">
    <location>
        <begin position="1210"/>
        <end position="1262"/>
    </location>
</feature>
<dbReference type="Gene3D" id="3.30.450.40">
    <property type="match status" value="1"/>
</dbReference>
<gene>
    <name evidence="13" type="ORF">LC586_22775</name>
</gene>
<feature type="domain" description="Response regulatory" evidence="11">
    <location>
        <begin position="1839"/>
        <end position="1952"/>
    </location>
</feature>
<comment type="catalytic activity">
    <reaction evidence="1">
        <text>ATP + protein L-histidine = ADP + protein N-phospho-L-histidine.</text>
        <dbReference type="EC" id="2.7.13.3"/>
    </reaction>
</comment>
<evidence type="ECO:0000256" key="9">
    <source>
        <dbReference type="SAM" id="Coils"/>
    </source>
</evidence>
<proteinExistence type="predicted"/>
<dbReference type="InterPro" id="IPR003661">
    <property type="entry name" value="HisK_dim/P_dom"/>
</dbReference>
<dbReference type="Pfam" id="PF00072">
    <property type="entry name" value="Response_reg"/>
    <property type="match status" value="3"/>
</dbReference>
<dbReference type="InterPro" id="IPR011006">
    <property type="entry name" value="CheY-like_superfamily"/>
</dbReference>
<dbReference type="PROSITE" id="PS50885">
    <property type="entry name" value="HAMP"/>
    <property type="match status" value="14"/>
</dbReference>
<organism evidence="13 14">
    <name type="scientific">Nostoc favosum CHAB5714</name>
    <dbReference type="NCBI Taxonomy" id="2780399"/>
    <lineage>
        <taxon>Bacteria</taxon>
        <taxon>Bacillati</taxon>
        <taxon>Cyanobacteriota</taxon>
        <taxon>Cyanophyceae</taxon>
        <taxon>Nostocales</taxon>
        <taxon>Nostocaceae</taxon>
        <taxon>Nostoc</taxon>
        <taxon>Nostoc favosum</taxon>
    </lineage>
</organism>
<feature type="domain" description="HAMP" evidence="12">
    <location>
        <begin position="658"/>
        <end position="710"/>
    </location>
</feature>
<evidence type="ECO:0000259" key="10">
    <source>
        <dbReference type="PROSITE" id="PS50109"/>
    </source>
</evidence>
<keyword evidence="14" id="KW-1185">Reference proteome</keyword>
<keyword evidence="7" id="KW-0902">Two-component regulatory system</keyword>
<dbReference type="Pfam" id="PF18947">
    <property type="entry name" value="HAMP_2"/>
    <property type="match status" value="2"/>
</dbReference>
<keyword evidence="5" id="KW-0808">Transferase</keyword>
<dbReference type="SMART" id="SM00448">
    <property type="entry name" value="REC"/>
    <property type="match status" value="3"/>
</dbReference>
<dbReference type="CDD" id="cd00082">
    <property type="entry name" value="HisKA"/>
    <property type="match status" value="1"/>
</dbReference>
<evidence type="ECO:0000256" key="6">
    <source>
        <dbReference type="ARBA" id="ARBA00022777"/>
    </source>
</evidence>
<dbReference type="PROSITE" id="PS50110">
    <property type="entry name" value="RESPONSE_REGULATORY"/>
    <property type="match status" value="3"/>
</dbReference>
<dbReference type="PRINTS" id="PR00344">
    <property type="entry name" value="BCTRLSENSOR"/>
</dbReference>
<dbReference type="SUPFAM" id="SSF47384">
    <property type="entry name" value="Homodimeric domain of signal transducing histidine kinase"/>
    <property type="match status" value="1"/>
</dbReference>
<dbReference type="PANTHER" id="PTHR45339:SF1">
    <property type="entry name" value="HYBRID SIGNAL TRANSDUCTION HISTIDINE KINASE J"/>
    <property type="match status" value="1"/>
</dbReference>
<dbReference type="Gene3D" id="1.10.287.130">
    <property type="match status" value="1"/>
</dbReference>
<feature type="domain" description="HAMP" evidence="12">
    <location>
        <begin position="842"/>
        <end position="894"/>
    </location>
</feature>
<dbReference type="SUPFAM" id="SSF58104">
    <property type="entry name" value="Methyl-accepting chemotaxis protein (MCP) signaling domain"/>
    <property type="match status" value="4"/>
</dbReference>
<feature type="domain" description="HAMP" evidence="12">
    <location>
        <begin position="290"/>
        <end position="342"/>
    </location>
</feature>
<dbReference type="InterPro" id="IPR036890">
    <property type="entry name" value="HATPase_C_sf"/>
</dbReference>
<dbReference type="SUPFAM" id="SSF52172">
    <property type="entry name" value="CheY-like"/>
    <property type="match status" value="3"/>
</dbReference>
<dbReference type="Pfam" id="PF00512">
    <property type="entry name" value="HisKA"/>
    <property type="match status" value="1"/>
</dbReference>
<evidence type="ECO:0000256" key="7">
    <source>
        <dbReference type="ARBA" id="ARBA00023012"/>
    </source>
</evidence>
<feature type="domain" description="HAMP" evidence="12">
    <location>
        <begin position="474"/>
        <end position="526"/>
    </location>
</feature>
<feature type="domain" description="HAMP" evidence="12">
    <location>
        <begin position="1026"/>
        <end position="1078"/>
    </location>
</feature>
<dbReference type="SUPFAM" id="SSF55874">
    <property type="entry name" value="ATPase domain of HSP90 chaperone/DNA topoisomerase II/histidine kinase"/>
    <property type="match status" value="1"/>
</dbReference>
<feature type="modified residue" description="4-aspartylphosphate" evidence="8">
    <location>
        <position position="1888"/>
    </location>
</feature>
<dbReference type="CDD" id="cd06225">
    <property type="entry name" value="HAMP"/>
    <property type="match status" value="13"/>
</dbReference>
<dbReference type="InterPro" id="IPR003018">
    <property type="entry name" value="GAF"/>
</dbReference>
<dbReference type="InterPro" id="IPR003594">
    <property type="entry name" value="HATPase_dom"/>
</dbReference>
<name>A0ABS8IDU7_9NOSO</name>
<feature type="modified residue" description="4-aspartylphosphate" evidence="8">
    <location>
        <position position="2157"/>
    </location>
</feature>
<dbReference type="Pfam" id="PF13185">
    <property type="entry name" value="GAF_2"/>
    <property type="match status" value="1"/>
</dbReference>
<evidence type="ECO:0000256" key="5">
    <source>
        <dbReference type="ARBA" id="ARBA00022679"/>
    </source>
</evidence>
<dbReference type="CDD" id="cd00156">
    <property type="entry name" value="REC"/>
    <property type="match status" value="1"/>
</dbReference>
<dbReference type="InterPro" id="IPR004358">
    <property type="entry name" value="Sig_transdc_His_kin-like_C"/>
</dbReference>
<evidence type="ECO:0000256" key="8">
    <source>
        <dbReference type="PROSITE-ProRule" id="PRU00169"/>
    </source>
</evidence>
<feature type="domain" description="HAMP" evidence="12">
    <location>
        <begin position="15"/>
        <end position="61"/>
    </location>
</feature>
<feature type="coiled-coil region" evidence="9">
    <location>
        <begin position="1428"/>
        <end position="1525"/>
    </location>
</feature>
<dbReference type="Gene3D" id="3.40.50.2300">
    <property type="match status" value="3"/>
</dbReference>
<comment type="caution">
    <text evidence="13">The sequence shown here is derived from an EMBL/GenBank/DDBJ whole genome shotgun (WGS) entry which is preliminary data.</text>
</comment>
<feature type="domain" description="HAMP" evidence="12">
    <location>
        <begin position="101"/>
        <end position="158"/>
    </location>
</feature>
<feature type="domain" description="Response regulatory" evidence="11">
    <location>
        <begin position="1961"/>
        <end position="2077"/>
    </location>
</feature>
<dbReference type="InterPro" id="IPR003660">
    <property type="entry name" value="HAMP_dom"/>
</dbReference>
<dbReference type="Pfam" id="PF00672">
    <property type="entry name" value="HAMP"/>
    <property type="match status" value="11"/>
</dbReference>
<evidence type="ECO:0000256" key="4">
    <source>
        <dbReference type="ARBA" id="ARBA00022553"/>
    </source>
</evidence>
<sequence>MATEQLTRDSDNLDLNQLLRTLNAVKQGDFSARMPIDHTGVAGKIADTLNDIIDQNERMAAELQRIGNVVGKEGKIADRASLGDVRGSWSDCVTSVNSLITDLVQPTAETTRVIRSVANGDLSQTIATEIDGRPLQGEFLQTANIVNTMVDRLGSFASEVTRVAREVGTEGKLGVQAEVQGVAGTWKDLTDNVNLMAGNLTGQVRNIAEVATAIANGDLSKKITVDVKGEILELKNTVNTMVDQLNSFASEVTRVAREVGTEGKLGVQAEVKGVAGTWKDLTDNVNLMAGNLTAQVRNIAEVTTAVANGDLSKKITVDVKGEILELKNTVNIMVDQLNSFASEVTRVVREVGAEGKLGGQAEVRGVAGTWKDLTDSVNFMAGSLTAQVRNIAEVTTAVANGDLSKKITVDVKGEILELKNTINTMVDQLNSFASEVTRVAREVGTEGKLGVQAEVKGVAGTWKDLTDNVNLMAGNLTGQVRNIAEVATAIANGDLSKKITVDVRGEIFELKNTINIMVDQLSSFASEVTRVAREVGSEGKLGVQADVRGVAGTWKDLTDSVNFMAGSLTAQVRNIAEVTTAVATGDLSKKITVDVKGEILELKNTINTMVDQLNSFASEVTRVAREVGSEGKLGVQAEVRGVAGTWKDLTDSVNFMAGSLTAQVRNIATVTTAVANGDLSKKITVDVKGEILELKNTINTMVDQLSSFASEVTRVAREVGTEGKLGVQAEVKDVAGTWKDLTDSVNFMAGSLTAQVRNIAEVTTAIANGDLSKKITVAVKGEILELKNTINIMVDQLNSFASEVTRVAREVGSEGKLGVQADVRGVAGTWKDLTDSVNFMAGSLTAQVRNIAAVTTAVANGDLSKKISVDVKGEILELKNTVNTMVDQLNSFASEVTRVAREVGTEGKLGVQAEVKGVAGTWKDLTDSVNFMAGSLTAQVRNIAEVTTAVANGDLSKKITVDVKGEIQELKNTINTMVDQLNSFASEVTKVAREVGTEGKLGVQAYVRGVAGTWKDLTDNVNSMAGNLTGQVRNIAEVTKAVANGDLSKKITVDAKGEILDLKNTTNTMVDQLSSFASEVTRVAREVGTEGKLGGQAQVQGVAGTWKDLTDNVNSMAGNLTAQVRGIARVVTAVANGDLKRKLMLDAKGEIETLAETINEMIDTLATFANQVTTVAREVGIEGKLGGQARVPGAAGTWKDLTDNVNELAATLTTQLRAIAEVATAVTKGDLTRSIAVEALGEVAILKDNINQMIANLRETTQKNTEQDWLKTNLAKFTRMLQGQRDLETVSKLILSELAPLVGAQHGVFFLMESGENVPYLKLISSYAYRERRHLANRFHLGEGLVGQCALEKERILLTEVPSDYVRIASGLGEATPLNAVVLPVLFEGQVTAVIELASFRRFSEIHLTFFDQLTESIAIVLNTIAASMRTEELLKQSQSLAEELQTQQDELRETNKRLEQQAQSLKTSEDLLKGQQEELQQTNAELEEKAELLAMQKKEVERKNREIEQARLSLEDKAEQLALSSKYKSEFLANMSHELRTPLNSLLILAKLLSDNIDHNLSAKQVEYSQTIYSAGNDLLALINDILDLAKIESGTMSIDMTQMPLTELGDQIERTFRQIAQSKGLAFTIELTPELPTTIYTDVKRLQQVLKNLLSNAFKFTERGEVRLQIAVAKQGWSNDQVTLNRAQNVIAFSVSDTGIGIAPDKQKVIFEAFQQADGSTSRRYGGTGLGLSISREIARLFGGEIKLISQPGQGSTFTFYFPQLSPEFRVPSPESTSTQSSTDAINRVSTHSSLLTPNSSLLTPNSSLLTPNSSLLTPNSPLLNDDRTTIGIGDRVLLIVEDDVNFARILLDMAQQQGFKVITAQTGSTGLMLAQQFQPSAILLDIRLPEMDGWTVLDRLKHDPNTRHIPVHIMTVEEGRQRGLQLGAIAYLQKPLTSETISEALAKIKGFVERQVKNLLVVEDDDTQRLSIVELIGNSDVSTTAVGTGAAALEAIRSQHFDCLVLDLGLPDMTGFELIEQIKLLPHGKTLPIIVYTGREISKAQETELRRIAETIIIKDVRSPERLLDETALFLHRVQANLPAPKREILEQLHSIDHLLAGKKALIVDDDVRNIFALTSMLERYQIQVLYAENGREGITLLETTSDIDVVLMDVMMPEMDGYETTRLIRQNEQFKSLPIIALTAKAMQGDREKCIEAGASDYITKPVDTEQLLSLLRVWLYR</sequence>
<feature type="domain" description="Response regulatory" evidence="11">
    <location>
        <begin position="2107"/>
        <end position="2224"/>
    </location>
</feature>
<keyword evidence="4 8" id="KW-0597">Phosphoprotein</keyword>
<reference evidence="13 14" key="1">
    <citation type="journal article" date="2021" name="Microorganisms">
        <title>Genome Evolution of Filamentous Cyanobacterium Nostoc Species: From Facultative Symbiosis to Free Living.</title>
        <authorList>
            <person name="Huo D."/>
            <person name="Li H."/>
            <person name="Cai F."/>
            <person name="Guo X."/>
            <person name="Qiao Z."/>
            <person name="Wang W."/>
            <person name="Yu G."/>
            <person name="Li R."/>
        </authorList>
    </citation>
    <scope>NUCLEOTIDE SEQUENCE [LARGE SCALE GENOMIC DNA]</scope>
    <source>
        <strain evidence="13 14">CHAB 5714</strain>
    </source>
</reference>
<keyword evidence="9" id="KW-0175">Coiled coil</keyword>
<dbReference type="PROSITE" id="PS50109">
    <property type="entry name" value="HIS_KIN"/>
    <property type="match status" value="1"/>
</dbReference>
<dbReference type="CDD" id="cd17546">
    <property type="entry name" value="REC_hyHK_CKI1_RcsC-like"/>
    <property type="match status" value="1"/>
</dbReference>
<feature type="domain" description="HAMP" evidence="12">
    <location>
        <begin position="198"/>
        <end position="250"/>
    </location>
</feature>
<accession>A0ABS8IDU7</accession>
<dbReference type="Proteomes" id="UP001199525">
    <property type="component" value="Unassembled WGS sequence"/>
</dbReference>
<dbReference type="RefSeq" id="WP_229486927.1">
    <property type="nucleotide sequence ID" value="NZ_JAIVFQ010000040.1"/>
</dbReference>
<feature type="domain" description="HAMP" evidence="12">
    <location>
        <begin position="750"/>
        <end position="802"/>
    </location>
</feature>
<dbReference type="EMBL" id="JAIVFQ010000040">
    <property type="protein sequence ID" value="MCC5601948.1"/>
    <property type="molecule type" value="Genomic_DNA"/>
</dbReference>
<feature type="domain" description="HAMP" evidence="12">
    <location>
        <begin position="566"/>
        <end position="618"/>
    </location>
</feature>
<dbReference type="SUPFAM" id="SSF55781">
    <property type="entry name" value="GAF domain-like"/>
    <property type="match status" value="1"/>
</dbReference>
<evidence type="ECO:0000259" key="11">
    <source>
        <dbReference type="PROSITE" id="PS50110"/>
    </source>
</evidence>